<evidence type="ECO:0000256" key="1">
    <source>
        <dbReference type="ARBA" id="ARBA00022729"/>
    </source>
</evidence>
<feature type="domain" description="Cytochrome c-552/4" evidence="3">
    <location>
        <begin position="94"/>
        <end position="153"/>
    </location>
</feature>
<dbReference type="PANTHER" id="PTHR35038">
    <property type="entry name" value="DISSIMILATORY SULFITE REDUCTASE SIRA"/>
    <property type="match status" value="1"/>
</dbReference>
<dbReference type="SUPFAM" id="SSF48695">
    <property type="entry name" value="Multiheme cytochromes"/>
    <property type="match status" value="1"/>
</dbReference>
<evidence type="ECO:0000313" key="4">
    <source>
        <dbReference type="EMBL" id="SFZ98459.1"/>
    </source>
</evidence>
<keyword evidence="1" id="KW-0732">Signal</keyword>
<feature type="domain" description="Doubled CXXCH motif" evidence="2">
    <location>
        <begin position="265"/>
        <end position="293"/>
    </location>
</feature>
<dbReference type="PANTHER" id="PTHR35038:SF8">
    <property type="entry name" value="C-TYPE POLYHEME CYTOCHROME OMCC"/>
    <property type="match status" value="1"/>
</dbReference>
<dbReference type="Pfam" id="PF09699">
    <property type="entry name" value="Paired_CXXCH_1"/>
    <property type="match status" value="1"/>
</dbReference>
<dbReference type="InterPro" id="IPR036280">
    <property type="entry name" value="Multihaem_cyt_sf"/>
</dbReference>
<proteinExistence type="predicted"/>
<dbReference type="AlphaFoldDB" id="A0A1W1EEI1"/>
<dbReference type="Pfam" id="PF13435">
    <property type="entry name" value="Cytochrome_C554"/>
    <property type="match status" value="2"/>
</dbReference>
<dbReference type="Gene3D" id="1.10.1130.10">
    <property type="entry name" value="Flavocytochrome C3, Chain A"/>
    <property type="match status" value="3"/>
</dbReference>
<dbReference type="InterPro" id="IPR010177">
    <property type="entry name" value="Paired_CXXCH_1"/>
</dbReference>
<dbReference type="InterPro" id="IPR023155">
    <property type="entry name" value="Cyt_c-552/4"/>
</dbReference>
<dbReference type="InterPro" id="IPR051829">
    <property type="entry name" value="Multiheme_Cytochr_ET"/>
</dbReference>
<sequence length="403" mass="46295">MEQKTSTFVGSKKCQECHKEKYHDWKQSMHSKMIQDIKENPSVVVADFSKLPEDADFTLAEAVYTIGSKFKQRYMIPATINDKEDFRLGNYQWNTQNKKWQHFKPYKYWYKDSYPHDNRKFPTSNTCDGCHFTGYLSTGKRVEPAIACESCHGPGSAHVKNPDSLLFKASLVDPIRTNEVCLQCHMRNRDKRMETEHATAKDLWMKAKDYPSGYEPGKALIDYKLPAPFALGKETKEFWANGAAKKNRTQGNEYIHDRMYQHGITCINCHDPHKLTNTAQKPQGNDACMKCHTFGSIIGPHQSTLEQHTKHKADSKGSLCIECHMPKTGKHTGKSPLTVRSHRFAFTYPAQTKAYGMPAETNACYACHKEKTLDSLQENLKEWGKLEWEKLEMPTTRPNNENK</sequence>
<evidence type="ECO:0000259" key="2">
    <source>
        <dbReference type="Pfam" id="PF09699"/>
    </source>
</evidence>
<dbReference type="EMBL" id="FPKX01000051">
    <property type="protein sequence ID" value="SFZ98459.1"/>
    <property type="molecule type" value="Genomic_DNA"/>
</dbReference>
<accession>A0A1W1EEI1</accession>
<protein>
    <submittedName>
        <fullName evidence="4">TPR domain protein</fullName>
    </submittedName>
</protein>
<reference evidence="4" key="1">
    <citation type="submission" date="2016-10" db="EMBL/GenBank/DDBJ databases">
        <authorList>
            <person name="de Groot N.N."/>
        </authorList>
    </citation>
    <scope>NUCLEOTIDE SEQUENCE</scope>
</reference>
<organism evidence="4">
    <name type="scientific">hydrothermal vent metagenome</name>
    <dbReference type="NCBI Taxonomy" id="652676"/>
    <lineage>
        <taxon>unclassified sequences</taxon>
        <taxon>metagenomes</taxon>
        <taxon>ecological metagenomes</taxon>
    </lineage>
</organism>
<gene>
    <name evidence="4" type="ORF">MNB_SV-5-888</name>
</gene>
<evidence type="ECO:0000259" key="3">
    <source>
        <dbReference type="Pfam" id="PF13435"/>
    </source>
</evidence>
<name>A0A1W1EEI1_9ZZZZ</name>
<feature type="domain" description="Cytochrome c-552/4" evidence="3">
    <location>
        <begin position="13"/>
        <end position="50"/>
    </location>
</feature>